<name>A0A914PLN0_9BILA</name>
<dbReference type="AlphaFoldDB" id="A0A914PLN0"/>
<protein>
    <submittedName>
        <fullName evidence="2">F-box domain-containing protein</fullName>
    </submittedName>
</protein>
<proteinExistence type="predicted"/>
<keyword evidence="1" id="KW-1185">Reference proteome</keyword>
<accession>A0A914PLN0</accession>
<evidence type="ECO:0000313" key="2">
    <source>
        <dbReference type="WBParaSite" id="PDA_v2.g16779.t1"/>
    </source>
</evidence>
<dbReference type="Proteomes" id="UP000887578">
    <property type="component" value="Unplaced"/>
</dbReference>
<sequence>MDSSKPPSDEVQLQKSPIPTFLKQYYSLPSPIIKYMLENASAINYFKLFQTCKILQKFIQEKYGPQIDVLEVGNFNHDLFSIQARNNEIKISGSEEIYYEFPKNQKLWVRKPIYFDGTSAAKAFDIISYTLKHLPNLKSFKLPWNRNLTTFDGLTAIKRDKKLQKAEIYFFEADFDKKSLSEFISKQLALGSTLCLRFEYSFAKNVKNKYQNFADEFNKISSAKIVFERYP</sequence>
<reference evidence="2" key="1">
    <citation type="submission" date="2022-11" db="UniProtKB">
        <authorList>
            <consortium name="WormBaseParasite"/>
        </authorList>
    </citation>
    <scope>IDENTIFICATION</scope>
</reference>
<dbReference type="WBParaSite" id="PDA_v2.g16779.t1">
    <property type="protein sequence ID" value="PDA_v2.g16779.t1"/>
    <property type="gene ID" value="PDA_v2.g16779"/>
</dbReference>
<evidence type="ECO:0000313" key="1">
    <source>
        <dbReference type="Proteomes" id="UP000887578"/>
    </source>
</evidence>
<organism evidence="1 2">
    <name type="scientific">Panagrolaimus davidi</name>
    <dbReference type="NCBI Taxonomy" id="227884"/>
    <lineage>
        <taxon>Eukaryota</taxon>
        <taxon>Metazoa</taxon>
        <taxon>Ecdysozoa</taxon>
        <taxon>Nematoda</taxon>
        <taxon>Chromadorea</taxon>
        <taxon>Rhabditida</taxon>
        <taxon>Tylenchina</taxon>
        <taxon>Panagrolaimomorpha</taxon>
        <taxon>Panagrolaimoidea</taxon>
        <taxon>Panagrolaimidae</taxon>
        <taxon>Panagrolaimus</taxon>
    </lineage>
</organism>